<dbReference type="InterPro" id="IPR005149">
    <property type="entry name" value="Tscrpt_reg_PadR_N"/>
</dbReference>
<dbReference type="Gene3D" id="1.10.10.10">
    <property type="entry name" value="Winged helix-like DNA-binding domain superfamily/Winged helix DNA-binding domain"/>
    <property type="match status" value="1"/>
</dbReference>
<dbReference type="Proteomes" id="UP000005233">
    <property type="component" value="Chromosome"/>
</dbReference>
<name>H8I6F3_METCZ</name>
<reference evidence="2 3" key="1">
    <citation type="journal article" date="2012" name="J. Bacteriol.">
        <title>Complete genome sequence of a thermophilic methanogen, Methanocella conradii HZ254, isolated from Chinese rice field soil.</title>
        <authorList>
            <person name="Lu Z."/>
            <person name="Lu Y."/>
        </authorList>
    </citation>
    <scope>NUCLEOTIDE SEQUENCE [LARGE SCALE GENOMIC DNA]</scope>
    <source>
        <strain evidence="3">DSM 24694 / JCM 17849 / CGMCC 1.5162 / HZ254</strain>
    </source>
</reference>
<organism evidence="2 3">
    <name type="scientific">Methanocella conradii (strain DSM 24694 / JCM 17849 / CGMCC 1.5162 / HZ254)</name>
    <dbReference type="NCBI Taxonomy" id="1041930"/>
    <lineage>
        <taxon>Archaea</taxon>
        <taxon>Methanobacteriati</taxon>
        <taxon>Methanobacteriota</taxon>
        <taxon>Stenosarchaea group</taxon>
        <taxon>Methanomicrobia</taxon>
        <taxon>Methanocellales</taxon>
        <taxon>Methanocellaceae</taxon>
        <taxon>Methanocella</taxon>
    </lineage>
</organism>
<dbReference type="STRING" id="1041930.Mtc_2422"/>
<dbReference type="RefSeq" id="WP_014406982.1">
    <property type="nucleotide sequence ID" value="NC_017034.1"/>
</dbReference>
<dbReference type="OrthoDB" id="56053at2157"/>
<feature type="domain" description="Transcription regulator PadR N-terminal" evidence="1">
    <location>
        <begin position="21"/>
        <end position="93"/>
    </location>
</feature>
<keyword evidence="3" id="KW-1185">Reference proteome</keyword>
<dbReference type="GeneID" id="11972600"/>
<proteinExistence type="predicted"/>
<evidence type="ECO:0000259" key="1">
    <source>
        <dbReference type="Pfam" id="PF03551"/>
    </source>
</evidence>
<accession>H8I6F3</accession>
<gene>
    <name evidence="2" type="ordered locus">Mtc_2422</name>
</gene>
<sequence>MSVAIPTFFQNPSRASLNYFVLMLLRTTPKHGYMLMQDIERHTQGHWKPSHSAIYKLLNSLEENGYITSWEEKDGERARRVYKIAEKGVALLEESERDFESFINAFISSLLEAERVNPDHLTILLTKKGKALMNNLDPDQKLKALAKLKAFVDAEQARINREYEEAMKSVGGAGTLRPQA</sequence>
<dbReference type="PANTHER" id="PTHR43252:SF7">
    <property type="entry name" value="TRANSCRIPTIONAL REGULATOR YQJI"/>
    <property type="match status" value="1"/>
</dbReference>
<evidence type="ECO:0000313" key="2">
    <source>
        <dbReference type="EMBL" id="AFD01151.1"/>
    </source>
</evidence>
<dbReference type="EMBL" id="CP003243">
    <property type="protein sequence ID" value="AFD01151.1"/>
    <property type="molecule type" value="Genomic_DNA"/>
</dbReference>
<dbReference type="AlphaFoldDB" id="H8I6F3"/>
<dbReference type="Pfam" id="PF03551">
    <property type="entry name" value="PadR"/>
    <property type="match status" value="1"/>
</dbReference>
<protein>
    <submittedName>
        <fullName evidence="2">Transcriptional regulator, PadR family</fullName>
    </submittedName>
</protein>
<dbReference type="PANTHER" id="PTHR43252">
    <property type="entry name" value="TRANSCRIPTIONAL REGULATOR YQJI"/>
    <property type="match status" value="1"/>
</dbReference>
<dbReference type="SUPFAM" id="SSF46785">
    <property type="entry name" value="Winged helix' DNA-binding domain"/>
    <property type="match status" value="1"/>
</dbReference>
<evidence type="ECO:0000313" key="3">
    <source>
        <dbReference type="Proteomes" id="UP000005233"/>
    </source>
</evidence>
<dbReference type="HOGENOM" id="CLU_1492976_0_0_2"/>
<dbReference type="InterPro" id="IPR036390">
    <property type="entry name" value="WH_DNA-bd_sf"/>
</dbReference>
<dbReference type="InterPro" id="IPR036388">
    <property type="entry name" value="WH-like_DNA-bd_sf"/>
</dbReference>
<dbReference type="KEGG" id="mez:Mtc_2422"/>
<dbReference type="eggNOG" id="arCOG00002">
    <property type="taxonomic scope" value="Archaea"/>
</dbReference>